<evidence type="ECO:0000256" key="6">
    <source>
        <dbReference type="ARBA" id="ARBA00022741"/>
    </source>
</evidence>
<dbReference type="Gene3D" id="3.30.200.20">
    <property type="entry name" value="Phosphorylase Kinase, domain 1"/>
    <property type="match status" value="1"/>
</dbReference>
<dbReference type="InterPro" id="IPR025287">
    <property type="entry name" value="WAK_GUB"/>
</dbReference>
<dbReference type="PROSITE" id="PS00107">
    <property type="entry name" value="PROTEIN_KINASE_ATP"/>
    <property type="match status" value="1"/>
</dbReference>
<evidence type="ECO:0000256" key="12">
    <source>
        <dbReference type="PROSITE-ProRule" id="PRU10141"/>
    </source>
</evidence>
<dbReference type="EMBL" id="CP039351">
    <property type="protein sequence ID" value="QCE00228.1"/>
    <property type="molecule type" value="Genomic_DNA"/>
</dbReference>
<protein>
    <submittedName>
        <fullName evidence="15">Protein kinase</fullName>
    </submittedName>
</protein>
<evidence type="ECO:0000313" key="16">
    <source>
        <dbReference type="Proteomes" id="UP000501690"/>
    </source>
</evidence>
<keyword evidence="10 13" id="KW-0472">Membrane</keyword>
<dbReference type="SMART" id="SM00220">
    <property type="entry name" value="S_TKc"/>
    <property type="match status" value="1"/>
</dbReference>
<evidence type="ECO:0000256" key="8">
    <source>
        <dbReference type="ARBA" id="ARBA00022840"/>
    </source>
</evidence>
<keyword evidence="9 13" id="KW-1133">Transmembrane helix</keyword>
<gene>
    <name evidence="15" type="ORF">DEO72_LG7g1516</name>
</gene>
<dbReference type="Proteomes" id="UP000501690">
    <property type="component" value="Linkage Group LG7"/>
</dbReference>
<dbReference type="GO" id="GO:0004674">
    <property type="term" value="F:protein serine/threonine kinase activity"/>
    <property type="evidence" value="ECO:0007669"/>
    <property type="project" value="UniProtKB-KW"/>
</dbReference>
<evidence type="ECO:0000313" key="15">
    <source>
        <dbReference type="EMBL" id="QCE00228.1"/>
    </source>
</evidence>
<keyword evidence="6 12" id="KW-0547">Nucleotide-binding</keyword>
<evidence type="ECO:0000256" key="7">
    <source>
        <dbReference type="ARBA" id="ARBA00022777"/>
    </source>
</evidence>
<dbReference type="PROSITE" id="PS00108">
    <property type="entry name" value="PROTEIN_KINASE_ST"/>
    <property type="match status" value="1"/>
</dbReference>
<dbReference type="InterPro" id="IPR000719">
    <property type="entry name" value="Prot_kinase_dom"/>
</dbReference>
<keyword evidence="11" id="KW-0325">Glycoprotein</keyword>
<evidence type="ECO:0000256" key="10">
    <source>
        <dbReference type="ARBA" id="ARBA00023136"/>
    </source>
</evidence>
<keyword evidence="8 12" id="KW-0067">ATP-binding</keyword>
<keyword evidence="2" id="KW-0723">Serine/threonine-protein kinase</keyword>
<comment type="subcellular location">
    <subcellularLocation>
        <location evidence="1">Membrane</location>
        <topology evidence="1">Single-pass type I membrane protein</topology>
    </subcellularLocation>
</comment>
<feature type="transmembrane region" description="Helical" evidence="13">
    <location>
        <begin position="469"/>
        <end position="491"/>
    </location>
</feature>
<feature type="binding site" evidence="12">
    <location>
        <position position="556"/>
    </location>
    <ligand>
        <name>ATP</name>
        <dbReference type="ChEBI" id="CHEBI:30616"/>
    </ligand>
</feature>
<name>A0A4D6MGU2_VIGUN</name>
<dbReference type="FunFam" id="1.10.510.10:FF:000590">
    <property type="entry name" value="PR5-like receptor kinase"/>
    <property type="match status" value="1"/>
</dbReference>
<dbReference type="PANTHER" id="PTHR27009">
    <property type="entry name" value="RUST RESISTANCE KINASE LR10-RELATED"/>
    <property type="match status" value="1"/>
</dbReference>
<evidence type="ECO:0000256" key="2">
    <source>
        <dbReference type="ARBA" id="ARBA00022527"/>
    </source>
</evidence>
<dbReference type="GO" id="GO:0016020">
    <property type="term" value="C:membrane"/>
    <property type="evidence" value="ECO:0007669"/>
    <property type="project" value="UniProtKB-SubCell"/>
</dbReference>
<dbReference type="Gene3D" id="1.10.510.10">
    <property type="entry name" value="Transferase(Phosphotransferase) domain 1"/>
    <property type="match status" value="1"/>
</dbReference>
<dbReference type="Pfam" id="PF13947">
    <property type="entry name" value="GUB_WAK_bind"/>
    <property type="match status" value="1"/>
</dbReference>
<keyword evidence="5" id="KW-0732">Signal</keyword>
<organism evidence="15 16">
    <name type="scientific">Vigna unguiculata</name>
    <name type="common">Cowpea</name>
    <dbReference type="NCBI Taxonomy" id="3917"/>
    <lineage>
        <taxon>Eukaryota</taxon>
        <taxon>Viridiplantae</taxon>
        <taxon>Streptophyta</taxon>
        <taxon>Embryophyta</taxon>
        <taxon>Tracheophyta</taxon>
        <taxon>Spermatophyta</taxon>
        <taxon>Magnoliopsida</taxon>
        <taxon>eudicotyledons</taxon>
        <taxon>Gunneridae</taxon>
        <taxon>Pentapetalae</taxon>
        <taxon>rosids</taxon>
        <taxon>fabids</taxon>
        <taxon>Fabales</taxon>
        <taxon>Fabaceae</taxon>
        <taxon>Papilionoideae</taxon>
        <taxon>50 kb inversion clade</taxon>
        <taxon>NPAAA clade</taxon>
        <taxon>indigoferoid/millettioid clade</taxon>
        <taxon>Phaseoleae</taxon>
        <taxon>Vigna</taxon>
    </lineage>
</organism>
<keyword evidence="7 15" id="KW-0418">Kinase</keyword>
<evidence type="ECO:0000256" key="1">
    <source>
        <dbReference type="ARBA" id="ARBA00004479"/>
    </source>
</evidence>
<feature type="domain" description="Protein kinase" evidence="14">
    <location>
        <begin position="528"/>
        <end position="802"/>
    </location>
</feature>
<evidence type="ECO:0000256" key="13">
    <source>
        <dbReference type="SAM" id="Phobius"/>
    </source>
</evidence>
<dbReference type="InterPro" id="IPR008271">
    <property type="entry name" value="Ser/Thr_kinase_AS"/>
</dbReference>
<dbReference type="SUPFAM" id="SSF56112">
    <property type="entry name" value="Protein kinase-like (PK-like)"/>
    <property type="match status" value="1"/>
</dbReference>
<dbReference type="PROSITE" id="PS50011">
    <property type="entry name" value="PROTEIN_KINASE_DOM"/>
    <property type="match status" value="1"/>
</dbReference>
<dbReference type="CDD" id="cd14066">
    <property type="entry name" value="STKc_IRAK"/>
    <property type="match status" value="1"/>
</dbReference>
<dbReference type="InterPro" id="IPR045874">
    <property type="entry name" value="LRK10/LRL21-25-like"/>
</dbReference>
<proteinExistence type="predicted"/>
<accession>A0A4D6MGU2</accession>
<keyword evidence="4 13" id="KW-0812">Transmembrane</keyword>
<evidence type="ECO:0000256" key="11">
    <source>
        <dbReference type="ARBA" id="ARBA00023180"/>
    </source>
</evidence>
<dbReference type="Pfam" id="PF07714">
    <property type="entry name" value="PK_Tyr_Ser-Thr"/>
    <property type="match status" value="1"/>
</dbReference>
<sequence>MENEGWSRCSCSARTLVSVLATIILVFQPDYCIAKRHRPCPTSSCGQIRNISYPFRLKSDPGHCGDRRYELDCVNNATLLLTLFSGKYDVREIDYKRYRIVVRDPGQDEDANCSFIPRNFLTDRSFRTASGPDDFGSQPFTVESREMVRIGYFNCVNPVRNDPRYVKVERSGCGSGGHVYAVLDDAPWFASYGVEDIKVGCDLMVATLWTPKQNVTYHKCDIKAGCDTMTEVTVLEKIPEVNATYDDIQRVISEGFWLSWMPIICDNRCGRGTDCKVFNESSGEVECRNHYCHYAYHTTQKCIGVGCYSGLRPGGRKNLGKRFWAILESIITNKTPSAMGSIVDPIPVHNHQAVAFLLSLPLLGVLTSAHINKIDDHRKGGKPHTTIQTSERKGFSKRLRHLTQRTQQLRKRTQELRIKTQEVARLLHSYSQGYIFVGIGSRITFSTKQLDDPVGLQYFDGGIFIGRNIISIFLAARYVFGAVLILVLLIYKWRRRHSSIYENIENFLLDSHLNPIRYEYNEIRRMTRGFKVKLGQGGFGAVYKGKLRSGLDVAVKMLSKSNDNGQDFINEVATIGTIHHVNVVRLIGYCVHGKKRALVYEFMLNGSLDKYIFSKEESTHLSYQKIYEISLGIAHGIAYLHQGCDKQILHFDIKPHNILLDENFVPKVSDFGLAKLHATIDGVVNMTAARGTLGYMAPELFYNNMGGVTYKADVYSFGMLLMEMASKRRNSNPDAEHSSQHYFPFWIYDQFKKEKNIDLQDASEEDNIFVKRMFLIALWCIQLNPSDRPSMNKVIDMLEGMIESLGLPPRPSFYKVEAYNDDISSDVTESTYPTNHHDESITLDSSTNIEIGIR</sequence>
<dbReference type="AlphaFoldDB" id="A0A4D6MGU2"/>
<dbReference type="InterPro" id="IPR011009">
    <property type="entry name" value="Kinase-like_dom_sf"/>
</dbReference>
<evidence type="ECO:0000259" key="14">
    <source>
        <dbReference type="PROSITE" id="PS50011"/>
    </source>
</evidence>
<evidence type="ECO:0000256" key="5">
    <source>
        <dbReference type="ARBA" id="ARBA00022729"/>
    </source>
</evidence>
<dbReference type="FunFam" id="3.30.200.20:FF:000178">
    <property type="entry name" value="serine/threonine-protein kinase PBS1-like"/>
    <property type="match status" value="1"/>
</dbReference>
<keyword evidence="3" id="KW-0808">Transferase</keyword>
<reference evidence="15 16" key="1">
    <citation type="submission" date="2019-04" db="EMBL/GenBank/DDBJ databases">
        <title>An improved genome assembly and genetic linkage map for asparagus bean, Vigna unguiculata ssp. sesquipedialis.</title>
        <authorList>
            <person name="Xia Q."/>
            <person name="Zhang R."/>
            <person name="Dong Y."/>
        </authorList>
    </citation>
    <scope>NUCLEOTIDE SEQUENCE [LARGE SCALE GENOMIC DNA]</scope>
    <source>
        <tissue evidence="15">Leaf</tissue>
    </source>
</reference>
<keyword evidence="16" id="KW-1185">Reference proteome</keyword>
<evidence type="ECO:0000256" key="4">
    <source>
        <dbReference type="ARBA" id="ARBA00022692"/>
    </source>
</evidence>
<dbReference type="GO" id="GO:0005524">
    <property type="term" value="F:ATP binding"/>
    <property type="evidence" value="ECO:0007669"/>
    <property type="project" value="UniProtKB-UniRule"/>
</dbReference>
<dbReference type="InterPro" id="IPR001245">
    <property type="entry name" value="Ser-Thr/Tyr_kinase_cat_dom"/>
</dbReference>
<dbReference type="GO" id="GO:0030247">
    <property type="term" value="F:polysaccharide binding"/>
    <property type="evidence" value="ECO:0007669"/>
    <property type="project" value="InterPro"/>
</dbReference>
<evidence type="ECO:0000256" key="9">
    <source>
        <dbReference type="ARBA" id="ARBA00022989"/>
    </source>
</evidence>
<dbReference type="InterPro" id="IPR017441">
    <property type="entry name" value="Protein_kinase_ATP_BS"/>
</dbReference>
<evidence type="ECO:0000256" key="3">
    <source>
        <dbReference type="ARBA" id="ARBA00022679"/>
    </source>
</evidence>